<keyword evidence="3" id="KW-1185">Reference proteome</keyword>
<gene>
    <name evidence="2" type="ORF">EHS24_005177</name>
</gene>
<sequence>MSSSALAARCVRRSSEVVVATHSITPSHLLSILSPSSLHPPSSLHSFASPRAQQCPPLFKPAQSLALVSLPITALPPDPSCKLLPFSGFHTMKRKQGSESGVINPAPPPSLAALDAALDLLACETFGRLQELTAKFESAAGVKLNDGVVKHRWGEACMRYYLMKSMDDLTCSASALKAHGDNHDEMSMEDESVPNGTSQDSERYKRPMPQSSHPGAVVSFGLDADEEAQWRRWTPKVNDLVVVELAEEGVWPGKIIDKNVCFQGRSMPRGNHFYGVRVYSGTIEPSMTVKARMVPFYLRSSPPLMAATNLLSAYNHANEPTSFDALASNREAAAAHARTHPGVGDEDSLAKIQVDKDKWKKFVNWLMDERRVEKLRALCEERGRRLREVTKTTPTDVSEWDDYHESQPRKRRVTPSIAPFSYRDIKKNTLEKLEGNPNERGGIFKITSVSSTSSSPTSSAATLSTASTRATTPMSAYIRPALSAVPYRAGSPRRADRRRNGIFTGLGEFSPRARGGTYTPPRVLPNGDETAVFGSPSPAPSLKSFDFISPLGPVKLGRLSTDIDDDTVMQAKSGSNLEAVLEEGEEDDRSTPAWTLAVSKRRSRRAGSAPVENVDKAEHRAKVTSSDDLVL</sequence>
<evidence type="ECO:0008006" key="4">
    <source>
        <dbReference type="Google" id="ProtNLM"/>
    </source>
</evidence>
<dbReference type="RefSeq" id="XP_028479684.1">
    <property type="nucleotide sequence ID" value="XM_028620712.1"/>
</dbReference>
<evidence type="ECO:0000313" key="2">
    <source>
        <dbReference type="EMBL" id="RSH86899.1"/>
    </source>
</evidence>
<evidence type="ECO:0000256" key="1">
    <source>
        <dbReference type="SAM" id="MobiDB-lite"/>
    </source>
</evidence>
<dbReference type="AlphaFoldDB" id="A0A427Y735"/>
<organism evidence="2 3">
    <name type="scientific">Apiotrichum porosum</name>
    <dbReference type="NCBI Taxonomy" id="105984"/>
    <lineage>
        <taxon>Eukaryota</taxon>
        <taxon>Fungi</taxon>
        <taxon>Dikarya</taxon>
        <taxon>Basidiomycota</taxon>
        <taxon>Agaricomycotina</taxon>
        <taxon>Tremellomycetes</taxon>
        <taxon>Trichosporonales</taxon>
        <taxon>Trichosporonaceae</taxon>
        <taxon>Apiotrichum</taxon>
    </lineage>
</organism>
<feature type="region of interest" description="Disordered" evidence="1">
    <location>
        <begin position="580"/>
        <end position="631"/>
    </location>
</feature>
<dbReference type="GeneID" id="39589720"/>
<feature type="region of interest" description="Disordered" evidence="1">
    <location>
        <begin position="182"/>
        <end position="212"/>
    </location>
</feature>
<dbReference type="EMBL" id="RSCE01000002">
    <property type="protein sequence ID" value="RSH86899.1"/>
    <property type="molecule type" value="Genomic_DNA"/>
</dbReference>
<name>A0A427Y735_9TREE</name>
<accession>A0A427Y735</accession>
<feature type="region of interest" description="Disordered" evidence="1">
    <location>
        <begin position="448"/>
        <end position="467"/>
    </location>
</feature>
<dbReference type="Proteomes" id="UP000279236">
    <property type="component" value="Unassembled WGS sequence"/>
</dbReference>
<protein>
    <recommendedName>
        <fullName evidence="4">PWWP domain-containing protein</fullName>
    </recommendedName>
</protein>
<evidence type="ECO:0000313" key="3">
    <source>
        <dbReference type="Proteomes" id="UP000279236"/>
    </source>
</evidence>
<reference evidence="2 3" key="1">
    <citation type="submission" date="2018-11" db="EMBL/GenBank/DDBJ databases">
        <title>Genome sequence of Apiotrichum porosum DSM 27194.</title>
        <authorList>
            <person name="Aliyu H."/>
            <person name="Gorte O."/>
            <person name="Ochsenreither K."/>
        </authorList>
    </citation>
    <scope>NUCLEOTIDE SEQUENCE [LARGE SCALE GENOMIC DNA]</scope>
    <source>
        <strain evidence="2 3">DSM 27194</strain>
    </source>
</reference>
<dbReference type="OrthoDB" id="2562734at2759"/>
<comment type="caution">
    <text evidence="2">The sequence shown here is derived from an EMBL/GenBank/DDBJ whole genome shotgun (WGS) entry which is preliminary data.</text>
</comment>
<proteinExistence type="predicted"/>